<comment type="caution">
    <text evidence="2">The sequence shown here is derived from an EMBL/GenBank/DDBJ whole genome shotgun (WGS) entry which is preliminary data.</text>
</comment>
<dbReference type="STRING" id="1612624.ADU59_05030"/>
<dbReference type="EMBL" id="LGLV01000004">
    <property type="protein sequence ID" value="OBZ97052.1"/>
    <property type="molecule type" value="Genomic_DNA"/>
</dbReference>
<organism evidence="2 3">
    <name type="scientific">Pararhizobium polonicum</name>
    <dbReference type="NCBI Taxonomy" id="1612624"/>
    <lineage>
        <taxon>Bacteria</taxon>
        <taxon>Pseudomonadati</taxon>
        <taxon>Pseudomonadota</taxon>
        <taxon>Alphaproteobacteria</taxon>
        <taxon>Hyphomicrobiales</taxon>
        <taxon>Rhizobiaceae</taxon>
        <taxon>Rhizobium/Agrobacterium group</taxon>
        <taxon>Pararhizobium</taxon>
    </lineage>
</organism>
<evidence type="ECO:0000256" key="1">
    <source>
        <dbReference type="SAM" id="Phobius"/>
    </source>
</evidence>
<keyword evidence="1" id="KW-0812">Transmembrane</keyword>
<keyword evidence="3" id="KW-1185">Reference proteome</keyword>
<dbReference type="AlphaFoldDB" id="A0A1C7P715"/>
<keyword evidence="1" id="KW-1133">Transmembrane helix</keyword>
<proteinExistence type="predicted"/>
<protein>
    <recommendedName>
        <fullName evidence="4">NADH dehydrogenase</fullName>
    </recommendedName>
</protein>
<sequence length="258" mass="27189">MMYLLSHYWLWMLLALILGGIVGFSSFLRTGSGALSVAWPGWFKLLSLAFIVGVAVAVLKLLPGTIGHYLETALLFVGSYIVGCFAGSWLASLRAPEVEAAAPSQRFASAAPVPAAPIPAQAPVRAAAPSVAPVAAATPVTAAAPAAVAAVSQPPVGSDGHPGIRPKTEARGATAPDNLKRVAGIGHVNEEKLNELGIWYFRQIAAWTDENAEWVGSYLAFPGRIEREHWVSQAAKLAQGIDTEFSRKVDRGEVPTSL</sequence>
<feature type="transmembrane region" description="Helical" evidence="1">
    <location>
        <begin position="69"/>
        <end position="91"/>
    </location>
</feature>
<evidence type="ECO:0000313" key="2">
    <source>
        <dbReference type="EMBL" id="OBZ97052.1"/>
    </source>
</evidence>
<evidence type="ECO:0000313" key="3">
    <source>
        <dbReference type="Proteomes" id="UP000093111"/>
    </source>
</evidence>
<dbReference type="PATRIC" id="fig|1612624.7.peg.1050"/>
<keyword evidence="1" id="KW-0472">Membrane</keyword>
<accession>A0A1C7P715</accession>
<feature type="transmembrane region" description="Helical" evidence="1">
    <location>
        <begin position="7"/>
        <end position="29"/>
    </location>
</feature>
<dbReference type="Proteomes" id="UP000093111">
    <property type="component" value="Unassembled WGS sequence"/>
</dbReference>
<reference evidence="2 3" key="1">
    <citation type="journal article" date="2016" name="Syst. Appl. Microbiol.">
        <title>Pararhizobium polonicum sp. nov. isolated from tumors on stone fruit rootstocks.</title>
        <authorList>
            <person name="Pulawska J."/>
            <person name="Kuzmanovic N."/>
            <person name="Willems A."/>
            <person name="Pothier J.F."/>
        </authorList>
    </citation>
    <scope>NUCLEOTIDE SEQUENCE [LARGE SCALE GENOMIC DNA]</scope>
    <source>
        <strain evidence="2 3">F5.1</strain>
    </source>
</reference>
<evidence type="ECO:0008006" key="4">
    <source>
        <dbReference type="Google" id="ProtNLM"/>
    </source>
</evidence>
<name>A0A1C7P715_9HYPH</name>
<feature type="transmembrane region" description="Helical" evidence="1">
    <location>
        <begin position="41"/>
        <end position="62"/>
    </location>
</feature>
<dbReference type="OrthoDB" id="9807941at2"/>
<dbReference type="RefSeq" id="WP_068952232.1">
    <property type="nucleotide sequence ID" value="NZ_LGLV01000004.1"/>
</dbReference>
<gene>
    <name evidence="2" type="ORF">ADU59_05030</name>
</gene>